<evidence type="ECO:0000256" key="5">
    <source>
        <dbReference type="ARBA" id="ARBA00022989"/>
    </source>
</evidence>
<keyword evidence="3" id="KW-1003">Cell membrane</keyword>
<evidence type="ECO:0000256" key="4">
    <source>
        <dbReference type="ARBA" id="ARBA00022692"/>
    </source>
</evidence>
<evidence type="ECO:0000256" key="2">
    <source>
        <dbReference type="ARBA" id="ARBA00007362"/>
    </source>
</evidence>
<protein>
    <submittedName>
        <fullName evidence="9">Transporter</fullName>
    </submittedName>
</protein>
<dbReference type="Proteomes" id="UP000682811">
    <property type="component" value="Unassembled WGS sequence"/>
</dbReference>
<evidence type="ECO:0000256" key="1">
    <source>
        <dbReference type="ARBA" id="ARBA00004651"/>
    </source>
</evidence>
<dbReference type="InterPro" id="IPR050638">
    <property type="entry name" value="AA-Vitamin_Transporters"/>
</dbReference>
<reference evidence="9 10" key="1">
    <citation type="submission" date="2021-03" db="EMBL/GenBank/DDBJ databases">
        <title>Antimicrobial resistance genes in bacteria isolated from Japanese honey, and their potential for conferring macrolide and lincosamide resistance in the American foulbrood pathogen Paenibacillus larvae.</title>
        <authorList>
            <person name="Okamoto M."/>
            <person name="Kumagai M."/>
            <person name="Kanamori H."/>
            <person name="Takamatsu D."/>
        </authorList>
    </citation>
    <scope>NUCLEOTIDE SEQUENCE [LARGE SCALE GENOMIC DNA]</scope>
    <source>
        <strain evidence="9 10">J34TS1</strain>
    </source>
</reference>
<feature type="transmembrane region" description="Helical" evidence="7">
    <location>
        <begin position="248"/>
        <end position="264"/>
    </location>
</feature>
<feature type="transmembrane region" description="Helical" evidence="7">
    <location>
        <begin position="270"/>
        <end position="288"/>
    </location>
</feature>
<comment type="caution">
    <text evidence="9">The sequence shown here is derived from an EMBL/GenBank/DDBJ whole genome shotgun (WGS) entry which is preliminary data.</text>
</comment>
<dbReference type="AlphaFoldDB" id="A0A919YDR3"/>
<dbReference type="SUPFAM" id="SSF103481">
    <property type="entry name" value="Multidrug resistance efflux transporter EmrE"/>
    <property type="match status" value="2"/>
</dbReference>
<feature type="transmembrane region" description="Helical" evidence="7">
    <location>
        <begin position="117"/>
        <end position="139"/>
    </location>
</feature>
<accession>A0A919YDR3</accession>
<dbReference type="InterPro" id="IPR037185">
    <property type="entry name" value="EmrE-like"/>
</dbReference>
<dbReference type="Pfam" id="PF00892">
    <property type="entry name" value="EamA"/>
    <property type="match status" value="2"/>
</dbReference>
<evidence type="ECO:0000256" key="7">
    <source>
        <dbReference type="SAM" id="Phobius"/>
    </source>
</evidence>
<evidence type="ECO:0000256" key="6">
    <source>
        <dbReference type="ARBA" id="ARBA00023136"/>
    </source>
</evidence>
<feature type="transmembrane region" description="Helical" evidence="7">
    <location>
        <begin position="30"/>
        <end position="51"/>
    </location>
</feature>
<evidence type="ECO:0000313" key="9">
    <source>
        <dbReference type="EMBL" id="GIO49776.1"/>
    </source>
</evidence>
<dbReference type="EMBL" id="BORT01000025">
    <property type="protein sequence ID" value="GIO49776.1"/>
    <property type="molecule type" value="Genomic_DNA"/>
</dbReference>
<keyword evidence="5 7" id="KW-1133">Transmembrane helix</keyword>
<name>A0A919YDR3_9BACL</name>
<dbReference type="PANTHER" id="PTHR32322:SF18">
    <property type="entry name" value="S-ADENOSYLMETHIONINE_S-ADENOSYLHOMOCYSTEINE TRANSPORTER"/>
    <property type="match status" value="1"/>
</dbReference>
<feature type="transmembrane region" description="Helical" evidence="7">
    <location>
        <begin position="63"/>
        <end position="83"/>
    </location>
</feature>
<dbReference type="InterPro" id="IPR000620">
    <property type="entry name" value="EamA_dom"/>
</dbReference>
<evidence type="ECO:0000313" key="10">
    <source>
        <dbReference type="Proteomes" id="UP000682811"/>
    </source>
</evidence>
<evidence type="ECO:0000256" key="3">
    <source>
        <dbReference type="ARBA" id="ARBA00022475"/>
    </source>
</evidence>
<sequence length="309" mass="33254">MIFVNYLLMCLVFGTTFLAIKVGIDAGTPPLFSAGIRFLAAGGILLLWMVAKRKAKFSLLLRKEMFLTGIGLTFGVFAPLYWAEQYLSSGIAAILSATAPLMILLLQTAIARQRLSLSSLAGCLIGSAGVVLLLLPGLTVSFSKLWMLGCIAVLLGQVFYSAGTVYSRRVVQRFQDTSPIALNAAQMMYGGVLLLALSLFTENTRLENLLAPNAAMSLLYLIIVGSMTGHTIFYWLIAKTNPVFPSTWLYISPLIALCLGAVLYGEQVSVVSVFGGITIIIGIIVINLDNLKALVFKNKSEVKKAGEAV</sequence>
<proteinExistence type="inferred from homology"/>
<feature type="transmembrane region" description="Helical" evidence="7">
    <location>
        <begin position="180"/>
        <end position="201"/>
    </location>
</feature>
<feature type="domain" description="EamA" evidence="8">
    <location>
        <begin position="7"/>
        <end position="134"/>
    </location>
</feature>
<feature type="transmembrane region" description="Helical" evidence="7">
    <location>
        <begin position="7"/>
        <end position="24"/>
    </location>
</feature>
<keyword evidence="4 7" id="KW-0812">Transmembrane</keyword>
<dbReference type="PANTHER" id="PTHR32322">
    <property type="entry name" value="INNER MEMBRANE TRANSPORTER"/>
    <property type="match status" value="1"/>
</dbReference>
<feature type="domain" description="EamA" evidence="8">
    <location>
        <begin position="148"/>
        <end position="287"/>
    </location>
</feature>
<gene>
    <name evidence="9" type="ORF">J34TS1_45410</name>
</gene>
<evidence type="ECO:0000259" key="8">
    <source>
        <dbReference type="Pfam" id="PF00892"/>
    </source>
</evidence>
<comment type="similarity">
    <text evidence="2">Belongs to the EamA transporter family.</text>
</comment>
<keyword evidence="10" id="KW-1185">Reference proteome</keyword>
<feature type="transmembrane region" description="Helical" evidence="7">
    <location>
        <begin position="145"/>
        <end position="168"/>
    </location>
</feature>
<feature type="transmembrane region" description="Helical" evidence="7">
    <location>
        <begin position="213"/>
        <end position="236"/>
    </location>
</feature>
<dbReference type="RefSeq" id="WP_212980157.1">
    <property type="nucleotide sequence ID" value="NZ_AP025343.1"/>
</dbReference>
<organism evidence="9 10">
    <name type="scientific">Paenibacillus azoreducens</name>
    <dbReference type="NCBI Taxonomy" id="116718"/>
    <lineage>
        <taxon>Bacteria</taxon>
        <taxon>Bacillati</taxon>
        <taxon>Bacillota</taxon>
        <taxon>Bacilli</taxon>
        <taxon>Bacillales</taxon>
        <taxon>Paenibacillaceae</taxon>
        <taxon>Paenibacillus</taxon>
    </lineage>
</organism>
<feature type="transmembrane region" description="Helical" evidence="7">
    <location>
        <begin position="89"/>
        <end position="110"/>
    </location>
</feature>
<dbReference type="GO" id="GO:0005886">
    <property type="term" value="C:plasma membrane"/>
    <property type="evidence" value="ECO:0007669"/>
    <property type="project" value="UniProtKB-SubCell"/>
</dbReference>
<keyword evidence="6 7" id="KW-0472">Membrane</keyword>
<comment type="subcellular location">
    <subcellularLocation>
        <location evidence="1">Cell membrane</location>
        <topology evidence="1">Multi-pass membrane protein</topology>
    </subcellularLocation>
</comment>